<sequence>MANLGKPIKPRKQTFTRTNGTSTSVSLEDAFWDALTEIASEEGISRLTLTRRIDRDRVRSNLTSAIRVSVVERFIAKYRSATGADADRQQKAGPGEGGLSR</sequence>
<dbReference type="InterPro" id="IPR027373">
    <property type="entry name" value="RHH_dom"/>
</dbReference>
<dbReference type="InterPro" id="IPR038268">
    <property type="entry name" value="RHH_sf"/>
</dbReference>
<name>A0A7G6U163_9BRAD</name>
<feature type="region of interest" description="Disordered" evidence="1">
    <location>
        <begin position="81"/>
        <end position="101"/>
    </location>
</feature>
<feature type="domain" description="Ribbon-helix-helix" evidence="2">
    <location>
        <begin position="18"/>
        <end position="73"/>
    </location>
</feature>
<feature type="region of interest" description="Disordered" evidence="1">
    <location>
        <begin position="1"/>
        <end position="23"/>
    </location>
</feature>
<reference evidence="4" key="1">
    <citation type="journal article" date="2020" name="Mol. Plant Microbe">
        <title>Rhizobial microsymbionts of the narrowly endemic Oxytropis species growing in Kamchatka are characterized by significant genetic diversity and possess a set of genes that are associated with T3SS and T6SS secretion systems and can affect the development of symbiosis.</title>
        <authorList>
            <person name="Safronova V."/>
            <person name="Guro P."/>
            <person name="Sazanova A."/>
            <person name="Kuznetsova I."/>
            <person name="Belimov A."/>
            <person name="Yakubov V."/>
            <person name="Chirak E."/>
            <person name="Afonin A."/>
            <person name="Gogolev Y."/>
            <person name="Andronov E."/>
            <person name="Tikhonovich I."/>
        </authorList>
    </citation>
    <scope>NUCLEOTIDE SEQUENCE [LARGE SCALE GENOMIC DNA]</scope>
    <source>
        <strain evidence="4">581</strain>
    </source>
</reference>
<evidence type="ECO:0000313" key="4">
    <source>
        <dbReference type="Proteomes" id="UP000515291"/>
    </source>
</evidence>
<dbReference type="RefSeq" id="WP_184511651.1">
    <property type="nucleotide sequence ID" value="NZ_CP050292.1"/>
</dbReference>
<evidence type="ECO:0000259" key="2">
    <source>
        <dbReference type="Pfam" id="PF13467"/>
    </source>
</evidence>
<dbReference type="EMBL" id="CP050292">
    <property type="protein sequence ID" value="QND72745.1"/>
    <property type="molecule type" value="Genomic_DNA"/>
</dbReference>
<dbReference type="Gene3D" id="1.10.3990.20">
    <property type="entry name" value="protein bp1543"/>
    <property type="match status" value="1"/>
</dbReference>
<dbReference type="Proteomes" id="UP000515291">
    <property type="component" value="Chromosome"/>
</dbReference>
<evidence type="ECO:0000313" key="3">
    <source>
        <dbReference type="EMBL" id="QND72745.1"/>
    </source>
</evidence>
<organism evidence="3 4">
    <name type="scientific">Tardiphaga robiniae</name>
    <dbReference type="NCBI Taxonomy" id="943830"/>
    <lineage>
        <taxon>Bacteria</taxon>
        <taxon>Pseudomonadati</taxon>
        <taxon>Pseudomonadota</taxon>
        <taxon>Alphaproteobacteria</taxon>
        <taxon>Hyphomicrobiales</taxon>
        <taxon>Nitrobacteraceae</taxon>
        <taxon>Tardiphaga</taxon>
    </lineage>
</organism>
<gene>
    <name evidence="3" type="ORF">HB776_17010</name>
</gene>
<evidence type="ECO:0000256" key="1">
    <source>
        <dbReference type="SAM" id="MobiDB-lite"/>
    </source>
</evidence>
<dbReference type="Pfam" id="PF13467">
    <property type="entry name" value="RHH_4"/>
    <property type="match status" value="1"/>
</dbReference>
<protein>
    <submittedName>
        <fullName evidence="3">Ribbon-helix-helix domain-containing protein</fullName>
    </submittedName>
</protein>
<accession>A0A7G6U163</accession>
<proteinExistence type="predicted"/>
<dbReference type="KEGG" id="trb:HB776_17010"/>
<dbReference type="AlphaFoldDB" id="A0A7G6U163"/>